<evidence type="ECO:0000259" key="2">
    <source>
        <dbReference type="SMART" id="SM00737"/>
    </source>
</evidence>
<proteinExistence type="predicted"/>
<evidence type="ECO:0000256" key="1">
    <source>
        <dbReference type="SAM" id="SignalP"/>
    </source>
</evidence>
<feature type="domain" description="MD-2-related lipid-recognition" evidence="2">
    <location>
        <begin position="34"/>
        <end position="150"/>
    </location>
</feature>
<dbReference type="EMBL" id="OZ034818">
    <property type="protein sequence ID" value="CAL1390507.1"/>
    <property type="molecule type" value="Genomic_DNA"/>
</dbReference>
<dbReference type="InterPro" id="IPR039670">
    <property type="entry name" value="NPC2-like"/>
</dbReference>
<keyword evidence="4" id="KW-1185">Reference proteome</keyword>
<dbReference type="InterPro" id="IPR003172">
    <property type="entry name" value="ML_dom"/>
</dbReference>
<evidence type="ECO:0000313" key="3">
    <source>
        <dbReference type="EMBL" id="CAL1390507.1"/>
    </source>
</evidence>
<dbReference type="SUPFAM" id="SSF81296">
    <property type="entry name" value="E set domains"/>
    <property type="match status" value="1"/>
</dbReference>
<dbReference type="SMART" id="SM00737">
    <property type="entry name" value="ML"/>
    <property type="match status" value="1"/>
</dbReference>
<organism evidence="3 4">
    <name type="scientific">Linum trigynum</name>
    <dbReference type="NCBI Taxonomy" id="586398"/>
    <lineage>
        <taxon>Eukaryota</taxon>
        <taxon>Viridiplantae</taxon>
        <taxon>Streptophyta</taxon>
        <taxon>Embryophyta</taxon>
        <taxon>Tracheophyta</taxon>
        <taxon>Spermatophyta</taxon>
        <taxon>Magnoliopsida</taxon>
        <taxon>eudicotyledons</taxon>
        <taxon>Gunneridae</taxon>
        <taxon>Pentapetalae</taxon>
        <taxon>rosids</taxon>
        <taxon>fabids</taxon>
        <taxon>Malpighiales</taxon>
        <taxon>Linaceae</taxon>
        <taxon>Linum</taxon>
    </lineage>
</organism>
<dbReference type="Proteomes" id="UP001497516">
    <property type="component" value="Chromosome 5"/>
</dbReference>
<gene>
    <name evidence="3" type="ORF">LTRI10_LOCUS31287</name>
</gene>
<name>A0AAV2EXQ5_9ROSI</name>
<evidence type="ECO:0000313" key="4">
    <source>
        <dbReference type="Proteomes" id="UP001497516"/>
    </source>
</evidence>
<dbReference type="Pfam" id="PF02221">
    <property type="entry name" value="E1_DerP2_DerF2"/>
    <property type="match status" value="1"/>
</dbReference>
<dbReference type="AlphaFoldDB" id="A0AAV2EXQ5"/>
<dbReference type="GO" id="GO:0032934">
    <property type="term" value="F:sterol binding"/>
    <property type="evidence" value="ECO:0007669"/>
    <property type="project" value="InterPro"/>
</dbReference>
<sequence length="162" mass="17907">MAAPSSSFSVLHLLAAAICLILLPDSAHATPVDFQYCVDEILYRVSVYEVDITPDPAVLNKPITFNISASTVVNIHAGEVEMEVYDIGTIRLYAGTTELCKGDIHCPILPGYFELSEVRNMMLPSGTFYTVKMTLRETGRFDLTCISFKLPLGLFPSVLTYY</sequence>
<dbReference type="PANTHER" id="PTHR11306:SF64">
    <property type="entry name" value="LEGUMINOSIN GROUP578 SECRETED PEPTIDE"/>
    <property type="match status" value="1"/>
</dbReference>
<dbReference type="InterPro" id="IPR014756">
    <property type="entry name" value="Ig_E-set"/>
</dbReference>
<reference evidence="3 4" key="1">
    <citation type="submission" date="2024-04" db="EMBL/GenBank/DDBJ databases">
        <authorList>
            <person name="Fracassetti M."/>
        </authorList>
    </citation>
    <scope>NUCLEOTIDE SEQUENCE [LARGE SCALE GENOMIC DNA]</scope>
</reference>
<dbReference type="GO" id="GO:0015918">
    <property type="term" value="P:sterol transport"/>
    <property type="evidence" value="ECO:0007669"/>
    <property type="project" value="InterPro"/>
</dbReference>
<protein>
    <recommendedName>
        <fullName evidence="2">MD-2-related lipid-recognition domain-containing protein</fullName>
    </recommendedName>
</protein>
<feature type="signal peptide" evidence="1">
    <location>
        <begin position="1"/>
        <end position="29"/>
    </location>
</feature>
<feature type="chain" id="PRO_5043348589" description="MD-2-related lipid-recognition domain-containing protein" evidence="1">
    <location>
        <begin position="30"/>
        <end position="162"/>
    </location>
</feature>
<accession>A0AAV2EXQ5</accession>
<dbReference type="PANTHER" id="PTHR11306">
    <property type="entry name" value="NIEMANN PICK TYPE C2 PROTEIN NPC2-RELATED"/>
    <property type="match status" value="1"/>
</dbReference>
<keyword evidence="1" id="KW-0732">Signal</keyword>
<dbReference type="Gene3D" id="2.60.40.770">
    <property type="match status" value="1"/>
</dbReference>